<keyword evidence="3" id="KW-1185">Reference proteome</keyword>
<keyword evidence="1" id="KW-0812">Transmembrane</keyword>
<name>A0A1Y1WM10_9FUNG</name>
<evidence type="ECO:0000313" key="2">
    <source>
        <dbReference type="EMBL" id="ORX74246.1"/>
    </source>
</evidence>
<evidence type="ECO:0000313" key="3">
    <source>
        <dbReference type="Proteomes" id="UP000193922"/>
    </source>
</evidence>
<dbReference type="RefSeq" id="XP_040747457.1">
    <property type="nucleotide sequence ID" value="XM_040885249.1"/>
</dbReference>
<dbReference type="AlphaFoldDB" id="A0A1Y1WM10"/>
<keyword evidence="1" id="KW-1133">Transmembrane helix</keyword>
<dbReference type="EMBL" id="MCFD01000001">
    <property type="protein sequence ID" value="ORX74246.1"/>
    <property type="molecule type" value="Genomic_DNA"/>
</dbReference>
<dbReference type="GeneID" id="63801897"/>
<protein>
    <recommendedName>
        <fullName evidence="4">Potassium channel domain-containing protein</fullName>
    </recommendedName>
</protein>
<evidence type="ECO:0000256" key="1">
    <source>
        <dbReference type="SAM" id="Phobius"/>
    </source>
</evidence>
<dbReference type="SUPFAM" id="SSF81324">
    <property type="entry name" value="Voltage-gated potassium channels"/>
    <property type="match status" value="1"/>
</dbReference>
<keyword evidence="1" id="KW-0472">Membrane</keyword>
<dbReference type="Proteomes" id="UP000193922">
    <property type="component" value="Unassembled WGS sequence"/>
</dbReference>
<accession>A0A1Y1WM10</accession>
<sequence>MHADRQRLFFFVFLALLFVKIASWLLGSIIFTLTEPGWTYWDSLVFTFFNILTVGMQDRVAFSAAGMPLYHAFTYIDILITAAIDGVLFHLLYNLVPWSRYGAMAQALLASVAGKVLRKHRPVGADDVAEEESATAQGAGPWL</sequence>
<proteinExistence type="predicted"/>
<organism evidence="2 3">
    <name type="scientific">Linderina pennispora</name>
    <dbReference type="NCBI Taxonomy" id="61395"/>
    <lineage>
        <taxon>Eukaryota</taxon>
        <taxon>Fungi</taxon>
        <taxon>Fungi incertae sedis</taxon>
        <taxon>Zoopagomycota</taxon>
        <taxon>Kickxellomycotina</taxon>
        <taxon>Kickxellomycetes</taxon>
        <taxon>Kickxellales</taxon>
        <taxon>Kickxellaceae</taxon>
        <taxon>Linderina</taxon>
    </lineage>
</organism>
<reference evidence="2 3" key="1">
    <citation type="submission" date="2016-07" db="EMBL/GenBank/DDBJ databases">
        <title>Pervasive Adenine N6-methylation of Active Genes in Fungi.</title>
        <authorList>
            <consortium name="DOE Joint Genome Institute"/>
            <person name="Mondo S.J."/>
            <person name="Dannebaum R.O."/>
            <person name="Kuo R.C."/>
            <person name="Labutti K."/>
            <person name="Haridas S."/>
            <person name="Kuo A."/>
            <person name="Salamov A."/>
            <person name="Ahrendt S.R."/>
            <person name="Lipzen A."/>
            <person name="Sullivan W."/>
            <person name="Andreopoulos W.B."/>
            <person name="Clum A."/>
            <person name="Lindquist E."/>
            <person name="Daum C."/>
            <person name="Ramamoorthy G.K."/>
            <person name="Gryganskyi A."/>
            <person name="Culley D."/>
            <person name="Magnuson J.K."/>
            <person name="James T.Y."/>
            <person name="O'Malley M.A."/>
            <person name="Stajich J.E."/>
            <person name="Spatafora J.W."/>
            <person name="Visel A."/>
            <person name="Grigoriev I.V."/>
        </authorList>
    </citation>
    <scope>NUCLEOTIDE SEQUENCE [LARGE SCALE GENOMIC DNA]</scope>
    <source>
        <strain evidence="2 3">ATCC 12442</strain>
    </source>
</reference>
<comment type="caution">
    <text evidence="2">The sequence shown here is derived from an EMBL/GenBank/DDBJ whole genome shotgun (WGS) entry which is preliminary data.</text>
</comment>
<feature type="transmembrane region" description="Helical" evidence="1">
    <location>
        <begin position="68"/>
        <end position="92"/>
    </location>
</feature>
<evidence type="ECO:0008006" key="4">
    <source>
        <dbReference type="Google" id="ProtNLM"/>
    </source>
</evidence>
<gene>
    <name evidence="2" type="ORF">DL89DRAFT_254116</name>
</gene>
<dbReference type="Gene3D" id="1.10.287.70">
    <property type="match status" value="1"/>
</dbReference>
<dbReference type="OrthoDB" id="297496at2759"/>